<evidence type="ECO:0000256" key="2">
    <source>
        <dbReference type="ARBA" id="ARBA00023157"/>
    </source>
</evidence>
<dbReference type="PANTHER" id="PTHR35357">
    <property type="entry name" value="OS02G0537100 PROTEIN"/>
    <property type="match status" value="1"/>
</dbReference>
<gene>
    <name evidence="6" type="ORF">RJ639_014646</name>
</gene>
<keyword evidence="7" id="KW-1185">Reference proteome</keyword>
<name>A0AA88VIE6_9ASTE</name>
<evidence type="ECO:0000256" key="4">
    <source>
        <dbReference type="SAM" id="Phobius"/>
    </source>
</evidence>
<reference evidence="6" key="1">
    <citation type="submission" date="2022-12" db="EMBL/GenBank/DDBJ databases">
        <title>Draft genome assemblies for two species of Escallonia (Escalloniales).</title>
        <authorList>
            <person name="Chanderbali A."/>
            <person name="Dervinis C."/>
            <person name="Anghel I."/>
            <person name="Soltis D."/>
            <person name="Soltis P."/>
            <person name="Zapata F."/>
        </authorList>
    </citation>
    <scope>NUCLEOTIDE SEQUENCE</scope>
    <source>
        <strain evidence="6">UCBG64.0493</strain>
        <tissue evidence="6">Leaf</tissue>
    </source>
</reference>
<evidence type="ECO:0000256" key="1">
    <source>
        <dbReference type="ARBA" id="ARBA00022729"/>
    </source>
</evidence>
<dbReference type="Pfam" id="PF04043">
    <property type="entry name" value="PMEI"/>
    <property type="match status" value="1"/>
</dbReference>
<dbReference type="InterPro" id="IPR035513">
    <property type="entry name" value="Invertase/methylesterase_inhib"/>
</dbReference>
<evidence type="ECO:0000313" key="7">
    <source>
        <dbReference type="Proteomes" id="UP001188597"/>
    </source>
</evidence>
<evidence type="ECO:0000259" key="5">
    <source>
        <dbReference type="SMART" id="SM00856"/>
    </source>
</evidence>
<accession>A0AA88VIE6</accession>
<dbReference type="InterPro" id="IPR006501">
    <property type="entry name" value="Pectinesterase_inhib_dom"/>
</dbReference>
<feature type="transmembrane region" description="Helical" evidence="4">
    <location>
        <begin position="59"/>
        <end position="80"/>
    </location>
</feature>
<keyword evidence="4" id="KW-0812">Transmembrane</keyword>
<keyword evidence="2" id="KW-1015">Disulfide bond</keyword>
<keyword evidence="1" id="KW-0732">Signal</keyword>
<dbReference type="NCBIfam" id="TIGR01614">
    <property type="entry name" value="PME_inhib"/>
    <property type="match status" value="1"/>
</dbReference>
<dbReference type="EMBL" id="JAVXUP010001636">
    <property type="protein sequence ID" value="KAK3009546.1"/>
    <property type="molecule type" value="Genomic_DNA"/>
</dbReference>
<keyword evidence="4" id="KW-0472">Membrane</keyword>
<comment type="similarity">
    <text evidence="3">Belongs to the PMEI family.</text>
</comment>
<organism evidence="6 7">
    <name type="scientific">Escallonia herrerae</name>
    <dbReference type="NCBI Taxonomy" id="1293975"/>
    <lineage>
        <taxon>Eukaryota</taxon>
        <taxon>Viridiplantae</taxon>
        <taxon>Streptophyta</taxon>
        <taxon>Embryophyta</taxon>
        <taxon>Tracheophyta</taxon>
        <taxon>Spermatophyta</taxon>
        <taxon>Magnoliopsida</taxon>
        <taxon>eudicotyledons</taxon>
        <taxon>Gunneridae</taxon>
        <taxon>Pentapetalae</taxon>
        <taxon>asterids</taxon>
        <taxon>campanulids</taxon>
        <taxon>Escalloniales</taxon>
        <taxon>Escalloniaceae</taxon>
        <taxon>Escallonia</taxon>
    </lineage>
</organism>
<protein>
    <recommendedName>
        <fullName evidence="5">Pectinesterase inhibitor domain-containing protein</fullName>
    </recommendedName>
</protein>
<dbReference type="SUPFAM" id="SSF101148">
    <property type="entry name" value="Plant invertase/pectin methylesterase inhibitor"/>
    <property type="match status" value="1"/>
</dbReference>
<evidence type="ECO:0000256" key="3">
    <source>
        <dbReference type="ARBA" id="ARBA00038471"/>
    </source>
</evidence>
<dbReference type="Gene3D" id="1.20.140.40">
    <property type="entry name" value="Invertase/pectin methylesterase inhibitor family protein"/>
    <property type="match status" value="1"/>
</dbReference>
<proteinExistence type="inferred from homology"/>
<keyword evidence="4" id="KW-1133">Transmembrane helix</keyword>
<dbReference type="AlphaFoldDB" id="A0AA88VIE6"/>
<sequence length="260" mass="28160">MEDKRNSADIAKQAFLSSAHVIHLNPLVISSGSRSVASITLTQASTSVQYASVKENMQVSIALLVVLIFSSCSYAVPFSIVDATNTDTSLTSTGLELIRDVCKNTSNYQFCMDALSSDPRAPTADSYVLAYISFELAYLNATHTNHAIAVLLSNLTSGSDECRNSTECALLRRGLQRCHGYYVEAIRVLGEALGDLDSETYFELGDLAANAGGAARACEATLTRLGGHNRSPLYLMNQRLRGLSNICRVVSKLFSRKMKP</sequence>
<feature type="domain" description="Pectinesterase inhibitor" evidence="5">
    <location>
        <begin position="93"/>
        <end position="250"/>
    </location>
</feature>
<dbReference type="Proteomes" id="UP001188597">
    <property type="component" value="Unassembled WGS sequence"/>
</dbReference>
<dbReference type="PANTHER" id="PTHR35357:SF8">
    <property type="entry name" value="OS01G0111000 PROTEIN"/>
    <property type="match status" value="1"/>
</dbReference>
<dbReference type="GO" id="GO:0004857">
    <property type="term" value="F:enzyme inhibitor activity"/>
    <property type="evidence" value="ECO:0007669"/>
    <property type="project" value="InterPro"/>
</dbReference>
<dbReference type="CDD" id="cd14859">
    <property type="entry name" value="PMEI_like"/>
    <property type="match status" value="1"/>
</dbReference>
<comment type="caution">
    <text evidence="6">The sequence shown here is derived from an EMBL/GenBank/DDBJ whole genome shotgun (WGS) entry which is preliminary data.</text>
</comment>
<evidence type="ECO:0000313" key="6">
    <source>
        <dbReference type="EMBL" id="KAK3009546.1"/>
    </source>
</evidence>
<dbReference type="SMART" id="SM00856">
    <property type="entry name" value="PMEI"/>
    <property type="match status" value="1"/>
</dbReference>